<feature type="chain" id="PRO_5012858187" description="Hydrophobin" evidence="5">
    <location>
        <begin position="22"/>
        <end position="170"/>
    </location>
</feature>
<keyword evidence="7" id="KW-1185">Reference proteome</keyword>
<comment type="subcellular location">
    <subcellularLocation>
        <location evidence="1">Cell envelope</location>
    </subcellularLocation>
</comment>
<dbReference type="GO" id="GO:0005576">
    <property type="term" value="C:extracellular region"/>
    <property type="evidence" value="ECO:0007669"/>
    <property type="project" value="InterPro"/>
</dbReference>
<feature type="compositionally biased region" description="Gly residues" evidence="4">
    <location>
        <begin position="63"/>
        <end position="92"/>
    </location>
</feature>
<dbReference type="Pfam" id="PF06766">
    <property type="entry name" value="Hydrophobin_2"/>
    <property type="match status" value="1"/>
</dbReference>
<dbReference type="AlphaFoldDB" id="A0A2C5YX46"/>
<dbReference type="PANTHER" id="PTHR42341">
    <property type="entry name" value="HYDROPHOBIN"/>
    <property type="match status" value="1"/>
</dbReference>
<keyword evidence="5" id="KW-0732">Signal</keyword>
<evidence type="ECO:0000256" key="2">
    <source>
        <dbReference type="ARBA" id="ARBA00009576"/>
    </source>
</evidence>
<organism evidence="6 7">
    <name type="scientific">Ophiocordyceps australis</name>
    <dbReference type="NCBI Taxonomy" id="1399860"/>
    <lineage>
        <taxon>Eukaryota</taxon>
        <taxon>Fungi</taxon>
        <taxon>Dikarya</taxon>
        <taxon>Ascomycota</taxon>
        <taxon>Pezizomycotina</taxon>
        <taxon>Sordariomycetes</taxon>
        <taxon>Hypocreomycetidae</taxon>
        <taxon>Hypocreales</taxon>
        <taxon>Ophiocordycipitaceae</taxon>
        <taxon>Ophiocordyceps</taxon>
    </lineage>
</organism>
<dbReference type="InterPro" id="IPR010636">
    <property type="entry name" value="Class_II_hydrophobin"/>
</dbReference>
<comment type="caution">
    <text evidence="6">The sequence shown here is derived from an EMBL/GenBank/DDBJ whole genome shotgun (WGS) entry which is preliminary data.</text>
</comment>
<evidence type="ECO:0000256" key="5">
    <source>
        <dbReference type="SAM" id="SignalP"/>
    </source>
</evidence>
<evidence type="ECO:0000256" key="1">
    <source>
        <dbReference type="ARBA" id="ARBA00004196"/>
    </source>
</evidence>
<dbReference type="EMBL" id="NJEU01000659">
    <property type="protein sequence ID" value="PHH71624.1"/>
    <property type="molecule type" value="Genomic_DNA"/>
</dbReference>
<protein>
    <recommendedName>
        <fullName evidence="8">Hydrophobin</fullName>
    </recommendedName>
</protein>
<dbReference type="CDD" id="cd23508">
    <property type="entry name" value="hydrophobin_II"/>
    <property type="match status" value="1"/>
</dbReference>
<evidence type="ECO:0008006" key="8">
    <source>
        <dbReference type="Google" id="ProtNLM"/>
    </source>
</evidence>
<proteinExistence type="inferred from homology"/>
<dbReference type="Gene3D" id="3.20.120.10">
    <property type="entry name" value="Hydrophobin"/>
    <property type="match status" value="1"/>
</dbReference>
<accession>A0A2C5YX46</accession>
<feature type="region of interest" description="Disordered" evidence="4">
    <location>
        <begin position="38"/>
        <end position="94"/>
    </location>
</feature>
<name>A0A2C5YX46_9HYPO</name>
<evidence type="ECO:0000313" key="7">
    <source>
        <dbReference type="Proteomes" id="UP000224854"/>
    </source>
</evidence>
<sequence length="170" mass="16820">MKPFAIAALVALAAAVPSGQAKNGGYYPVDPYGSVYDGHSGSGNGNGGAGNGNGGDWTPVKPGGDGGNGNGSGDGNGGNGNGGNGNGNGDNNGSGNVPSIDDFCPRSGLVGNPFCCTTDVLNLLDLRCEIPTQPFSSLTSLKQICQDEGREARCCAIPLIGQGVICEDTL</sequence>
<keyword evidence="3" id="KW-1015">Disulfide bond</keyword>
<gene>
    <name evidence="6" type="ORF">CDD82_6401</name>
</gene>
<dbReference type="OrthoDB" id="4500971at2759"/>
<dbReference type="InterPro" id="IPR036686">
    <property type="entry name" value="Class_II_Hydrophobin_sf"/>
</dbReference>
<comment type="similarity">
    <text evidence="2">Belongs to the cerato-ulmin hydrophobin family.</text>
</comment>
<evidence type="ECO:0000256" key="3">
    <source>
        <dbReference type="ARBA" id="ARBA00023157"/>
    </source>
</evidence>
<feature type="signal peptide" evidence="5">
    <location>
        <begin position="1"/>
        <end position="21"/>
    </location>
</feature>
<evidence type="ECO:0000313" key="6">
    <source>
        <dbReference type="EMBL" id="PHH71624.1"/>
    </source>
</evidence>
<evidence type="ECO:0000256" key="4">
    <source>
        <dbReference type="SAM" id="MobiDB-lite"/>
    </source>
</evidence>
<dbReference type="Proteomes" id="UP000224854">
    <property type="component" value="Unassembled WGS sequence"/>
</dbReference>
<dbReference type="SUPFAM" id="SSF101751">
    <property type="entry name" value="Hydrophobin II, HfbII"/>
    <property type="match status" value="1"/>
</dbReference>
<feature type="compositionally biased region" description="Gly residues" evidence="4">
    <location>
        <begin position="40"/>
        <end position="55"/>
    </location>
</feature>
<reference evidence="6 7" key="1">
    <citation type="submission" date="2017-06" db="EMBL/GenBank/DDBJ databases">
        <title>Ant-infecting Ophiocordyceps genomes reveal a high diversity of potential behavioral manipulation genes and a possible major role for enterotoxins.</title>
        <authorList>
            <person name="De Bekker C."/>
            <person name="Evans H.C."/>
            <person name="Brachmann A."/>
            <person name="Hughes D.P."/>
        </authorList>
    </citation>
    <scope>NUCLEOTIDE SEQUENCE [LARGE SCALE GENOMIC DNA]</scope>
    <source>
        <strain evidence="6 7">1348a</strain>
    </source>
</reference>
<dbReference type="PANTHER" id="PTHR42341:SF1">
    <property type="entry name" value="HYDROPHOBIN"/>
    <property type="match status" value="1"/>
</dbReference>